<name>A0ABU2KF31_9FLAO</name>
<dbReference type="NCBIfam" id="TIGR04183">
    <property type="entry name" value="Por_Secre_tail"/>
    <property type="match status" value="1"/>
</dbReference>
<evidence type="ECO:0000313" key="5">
    <source>
        <dbReference type="Proteomes" id="UP001182991"/>
    </source>
</evidence>
<keyword evidence="1 2" id="KW-0732">Signal</keyword>
<dbReference type="Pfam" id="PF18962">
    <property type="entry name" value="Por_Secre_tail"/>
    <property type="match status" value="1"/>
</dbReference>
<evidence type="ECO:0000256" key="1">
    <source>
        <dbReference type="ARBA" id="ARBA00022729"/>
    </source>
</evidence>
<sequence>MKTYINILSFFLCLAITAQTTSIPDQNFEQALIDLGIDSDQTINGQVLTSDISSIENLDLSWKNLTDLTGIEAFQSLKILDISYSYLDYYSTPLDLSALISLEELYMDADKDDISLFVGRLLLNNNPNLQMIESTGNWSLNSIDLTGSDLTLTNLEISVYRDPTETGDLCIQVTNPSQAVAGQGNYTNWVVCCFYSFSDDCNLDIDDSKKVMVSLYPNPVENTFQITISEEVKNVSVLSIAGEEVANFESQQNYNIAGLAAGVYFVKVRSDKGESVKRLVKR</sequence>
<gene>
    <name evidence="4" type="ORF">RLT85_01540</name>
</gene>
<dbReference type="SUPFAM" id="SSF52058">
    <property type="entry name" value="L domain-like"/>
    <property type="match status" value="1"/>
</dbReference>
<reference evidence="5" key="1">
    <citation type="submission" date="2023-07" db="EMBL/GenBank/DDBJ databases">
        <title>Isolating and identifying novel microbial strains from the Mariana Trench.</title>
        <authorList>
            <person name="Fu H."/>
        </authorList>
    </citation>
    <scope>NUCLEOTIDE SEQUENCE [LARGE SCALE GENOMIC DNA]</scope>
    <source>
        <strain evidence="5">T-y2</strain>
    </source>
</reference>
<dbReference type="InterPro" id="IPR032675">
    <property type="entry name" value="LRR_dom_sf"/>
</dbReference>
<dbReference type="InterPro" id="IPR026444">
    <property type="entry name" value="Secre_tail"/>
</dbReference>
<feature type="signal peptide" evidence="2">
    <location>
        <begin position="1"/>
        <end position="18"/>
    </location>
</feature>
<comment type="caution">
    <text evidence="4">The sequence shown here is derived from an EMBL/GenBank/DDBJ whole genome shotgun (WGS) entry which is preliminary data.</text>
</comment>
<organism evidence="4 5">
    <name type="scientific">Mesonia ostreae</name>
    <dbReference type="NCBI Taxonomy" id="861110"/>
    <lineage>
        <taxon>Bacteria</taxon>
        <taxon>Pseudomonadati</taxon>
        <taxon>Bacteroidota</taxon>
        <taxon>Flavobacteriia</taxon>
        <taxon>Flavobacteriales</taxon>
        <taxon>Flavobacteriaceae</taxon>
        <taxon>Mesonia</taxon>
    </lineage>
</organism>
<feature type="chain" id="PRO_5045450294" evidence="2">
    <location>
        <begin position="19"/>
        <end position="282"/>
    </location>
</feature>
<accession>A0ABU2KF31</accession>
<dbReference type="RefSeq" id="WP_311400281.1">
    <property type="nucleotide sequence ID" value="NZ_JAVRBG010000001.1"/>
</dbReference>
<evidence type="ECO:0000259" key="3">
    <source>
        <dbReference type="Pfam" id="PF18962"/>
    </source>
</evidence>
<keyword evidence="5" id="KW-1185">Reference proteome</keyword>
<protein>
    <submittedName>
        <fullName evidence="4">T9SS type A sorting domain-containing protein</fullName>
    </submittedName>
</protein>
<dbReference type="Gene3D" id="3.80.10.10">
    <property type="entry name" value="Ribonuclease Inhibitor"/>
    <property type="match status" value="1"/>
</dbReference>
<dbReference type="EMBL" id="JAVRBG010000001">
    <property type="protein sequence ID" value="MDT0293309.1"/>
    <property type="molecule type" value="Genomic_DNA"/>
</dbReference>
<proteinExistence type="predicted"/>
<feature type="domain" description="Secretion system C-terminal sorting" evidence="3">
    <location>
        <begin position="215"/>
        <end position="280"/>
    </location>
</feature>
<evidence type="ECO:0000256" key="2">
    <source>
        <dbReference type="SAM" id="SignalP"/>
    </source>
</evidence>
<evidence type="ECO:0000313" key="4">
    <source>
        <dbReference type="EMBL" id="MDT0293309.1"/>
    </source>
</evidence>
<dbReference type="Proteomes" id="UP001182991">
    <property type="component" value="Unassembled WGS sequence"/>
</dbReference>